<evidence type="ECO:0000313" key="3">
    <source>
        <dbReference type="EMBL" id="GIL41684.1"/>
    </source>
</evidence>
<dbReference type="Gene3D" id="3.10.310.10">
    <property type="entry name" value="Diaminopimelate Epimerase, Chain A, domain 1"/>
    <property type="match status" value="2"/>
</dbReference>
<keyword evidence="2" id="KW-0413">Isomerase</keyword>
<comment type="similarity">
    <text evidence="1">Belongs to the PrpF family.</text>
</comment>
<dbReference type="RefSeq" id="WP_420245279.1">
    <property type="nucleotide sequence ID" value="NZ_BOPV01000001.1"/>
</dbReference>
<sequence>MALRATRAVFMRGGTSKAVMFHAADLPPNRADWAPIFLGCMGSPDPNGRQLDGMGGGVSSLSKICIIGPPSRSDADVDYTFAQIPITGTDIDYSGNCGNMSSAIGPFAVDEGLVAVPRDGNATVRIHNTNTSKIIVAHFPVVDGRAAVTGDFALDGVAGTAAPIRLDFTDPAGSKTGKLLPTGNVVDLLDVPGLGKIRASLIDAANPGVHLAAADIGLTGLELPHELERNTALVAQLEALRQVAAVAMGFAPDLDAAKRMASIPKVVLLSAPQDSPTLSGQSLPASSIDILARTISVGQPHRAIPLTGALCLAVGCRVPGSVAHSLVRASESSLRIGHPSGVIVVAADTQLRADGSLHVAAASVFRTARRLFQGDVLTAG</sequence>
<evidence type="ECO:0000256" key="1">
    <source>
        <dbReference type="ARBA" id="ARBA00007673"/>
    </source>
</evidence>
<reference evidence="3" key="1">
    <citation type="submission" date="2021-02" db="EMBL/GenBank/DDBJ databases">
        <title>Genome sequence of Rhodospirillales sp. strain TMPK1 isolated from soil.</title>
        <authorList>
            <person name="Nakai R."/>
            <person name="Kusada H."/>
            <person name="Tamaki H."/>
        </authorList>
    </citation>
    <scope>NUCLEOTIDE SEQUENCE</scope>
    <source>
        <strain evidence="3">TMPK1</strain>
    </source>
</reference>
<dbReference type="Pfam" id="PF04303">
    <property type="entry name" value="PrpF"/>
    <property type="match status" value="1"/>
</dbReference>
<accession>A0A8S8XGK9</accession>
<name>A0A8S8XGK9_9PROT</name>
<dbReference type="SUPFAM" id="SSF54506">
    <property type="entry name" value="Diaminopimelate epimerase-like"/>
    <property type="match status" value="2"/>
</dbReference>
<protein>
    <submittedName>
        <fullName evidence="3">Putative methylaconitate Delta-isomerase PrpF</fullName>
    </submittedName>
</protein>
<organism evidence="3 4">
    <name type="scientific">Roseiterribacter gracilis</name>
    <dbReference type="NCBI Taxonomy" id="2812848"/>
    <lineage>
        <taxon>Bacteria</taxon>
        <taxon>Pseudomonadati</taxon>
        <taxon>Pseudomonadota</taxon>
        <taxon>Alphaproteobacteria</taxon>
        <taxon>Rhodospirillales</taxon>
        <taxon>Roseiterribacteraceae</taxon>
        <taxon>Roseiterribacter</taxon>
    </lineage>
</organism>
<evidence type="ECO:0000256" key="2">
    <source>
        <dbReference type="ARBA" id="ARBA00023235"/>
    </source>
</evidence>
<comment type="caution">
    <text evidence="3">The sequence shown here is derived from an EMBL/GenBank/DDBJ whole genome shotgun (WGS) entry which is preliminary data.</text>
</comment>
<dbReference type="AlphaFoldDB" id="A0A8S8XGK9"/>
<dbReference type="GO" id="GO:0016853">
    <property type="term" value="F:isomerase activity"/>
    <property type="evidence" value="ECO:0007669"/>
    <property type="project" value="UniProtKB-KW"/>
</dbReference>
<dbReference type="PANTHER" id="PTHR43709">
    <property type="entry name" value="ACONITATE ISOMERASE-RELATED"/>
    <property type="match status" value="1"/>
</dbReference>
<dbReference type="PANTHER" id="PTHR43709:SF2">
    <property type="entry name" value="DUF453 DOMAIN PROTEIN (AFU_ORTHOLOGUE AFUA_6G00360)"/>
    <property type="match status" value="1"/>
</dbReference>
<dbReference type="InterPro" id="IPR007400">
    <property type="entry name" value="PrpF-like"/>
</dbReference>
<keyword evidence="4" id="KW-1185">Reference proteome</keyword>
<dbReference type="EMBL" id="BOPV01000001">
    <property type="protein sequence ID" value="GIL41684.1"/>
    <property type="molecule type" value="Genomic_DNA"/>
</dbReference>
<evidence type="ECO:0000313" key="4">
    <source>
        <dbReference type="Proteomes" id="UP000681075"/>
    </source>
</evidence>
<proteinExistence type="inferred from homology"/>
<gene>
    <name evidence="3" type="ORF">TMPK1_39210</name>
</gene>
<dbReference type="Proteomes" id="UP000681075">
    <property type="component" value="Unassembled WGS sequence"/>
</dbReference>